<name>A0A0S2CFL2_CAMJU</name>
<dbReference type="GO" id="GO:0016758">
    <property type="term" value="F:hexosyltransferase activity"/>
    <property type="evidence" value="ECO:0007669"/>
    <property type="project" value="UniProtKB-ARBA"/>
</dbReference>
<dbReference type="Pfam" id="PF01501">
    <property type="entry name" value="Glyco_transf_8"/>
    <property type="match status" value="1"/>
</dbReference>
<dbReference type="Pfam" id="PF00535">
    <property type="entry name" value="Glycos_transf_2"/>
    <property type="match status" value="1"/>
</dbReference>
<dbReference type="InterPro" id="IPR002495">
    <property type="entry name" value="Glyco_trans_8"/>
</dbReference>
<keyword evidence="2" id="KW-0808">Transferase</keyword>
<dbReference type="EMBL" id="KT893428">
    <property type="protein sequence ID" value="ALN43872.1"/>
    <property type="molecule type" value="Genomic_DNA"/>
</dbReference>
<organism evidence="2">
    <name type="scientific">Campylobacter jejuni subsp. jejuni</name>
    <dbReference type="NCBI Taxonomy" id="32022"/>
    <lineage>
        <taxon>Bacteria</taxon>
        <taxon>Pseudomonadati</taxon>
        <taxon>Campylobacterota</taxon>
        <taxon>Epsilonproteobacteria</taxon>
        <taxon>Campylobacterales</taxon>
        <taxon>Campylobacteraceae</taxon>
        <taxon>Campylobacter</taxon>
    </lineage>
</organism>
<dbReference type="AlphaFoldDB" id="A0A0S2CFL2"/>
<protein>
    <submittedName>
        <fullName evidence="2">Putative glycosyltransferase</fullName>
    </submittedName>
</protein>
<dbReference type="SUPFAM" id="SSF53448">
    <property type="entry name" value="Nucleotide-diphospho-sugar transferases"/>
    <property type="match status" value="2"/>
</dbReference>
<accession>A0A0S2CFL2</accession>
<reference evidence="2" key="1">
    <citation type="journal article" date="2015" name="PLoS ONE">
        <title>Updated Campylobacter jejuni Capsule PCR Multiplex Typing System and Its Application to Clinical Isolates from South and Southeast Asia.</title>
        <authorList>
            <person name="Poly F."/>
            <person name="Serichantalergs O."/>
            <person name="Kuroiwa J."/>
            <person name="Pootong P."/>
            <person name="Mason C."/>
            <person name="Guerry P."/>
            <person name="Parker C.T."/>
        </authorList>
    </citation>
    <scope>NUCLEOTIDE SEQUENCE</scope>
    <source>
        <strain evidence="2">RM3436</strain>
    </source>
</reference>
<proteinExistence type="predicted"/>
<dbReference type="PANTHER" id="PTHR22916:SF3">
    <property type="entry name" value="UDP-GLCNAC:BETAGAL BETA-1,3-N-ACETYLGLUCOSAMINYLTRANSFERASE-LIKE PROTEIN 1"/>
    <property type="match status" value="1"/>
</dbReference>
<gene>
    <name evidence="2" type="ORF">HS57.02</name>
</gene>
<feature type="domain" description="Glycosyltransferase 2-like" evidence="1">
    <location>
        <begin position="7"/>
        <end position="133"/>
    </location>
</feature>
<dbReference type="InterPro" id="IPR001173">
    <property type="entry name" value="Glyco_trans_2-like"/>
</dbReference>
<sequence length="702" mass="84147">MSLPLVSIVMPCYNRQEYIVDAIESILNQTYSNFEFIIIDDCSTDNTYEIVKKYAENDKRIIVLKNEKNQGIVYALNRGFSIAKGKYIARMDDDDISLPNRLEKQVEYMEANLNITVLGSFIEVFNEKFEKCYSWVCEDDPEILSILINFFNPMCHPSVMIRREFLNFYNLKYEEKYRHAEEYFLWTEILKHGGKIANIPEILLRYRRHSRSITSTFSEKQIWLVGEIQKMQLQRFFNTEEIECILKDLVFYPFTYNKINKLYSIILKMQNNDKSNIYSLDAYEKTIEKYCGRKSDIHIFFAINDSYVQHCCTCLASILVNSTTLDNFYFYIINNGKISDDNKKNILSLKDLKEFHLEFLDINMNDFKDCVITKECSHISLETYYRYIIAQLKPNLDRCLYLNCDIVVEDSLNLLYNIDLKDNYVGAVAESCNDAVNYYQNILECKKCFNAGILLLNLIKWRKKEVDKKLFFTTEVLKLQNKVKYVEQDVLNCTFKDKWFIISPIYNMQYFWYLGDYCKIYPEELLFFAKKYPKIIHYNGYIKPWINESLGKIPINIWKKYWNYLKLTPFKYKYYTEYQQNIKRINMQLYGASNRVKNQLSYRIGTILVNSKTLFQFISIPYKIIRVIHQYKKEKEIYQILVQLDINFKLKPLEDYIDYHEALKIKEHLSYKLGDLFVKHPFTFVFRVYKVYKEWKNNIIKG</sequence>
<dbReference type="CDD" id="cd04194">
    <property type="entry name" value="GT8_A4GalT_like"/>
    <property type="match status" value="1"/>
</dbReference>
<dbReference type="InterPro" id="IPR029044">
    <property type="entry name" value="Nucleotide-diphossugar_trans"/>
</dbReference>
<dbReference type="Gene3D" id="3.90.550.10">
    <property type="entry name" value="Spore Coat Polysaccharide Biosynthesis Protein SpsA, Chain A"/>
    <property type="match status" value="2"/>
</dbReference>
<dbReference type="PANTHER" id="PTHR22916">
    <property type="entry name" value="GLYCOSYLTRANSFERASE"/>
    <property type="match status" value="1"/>
</dbReference>
<evidence type="ECO:0000259" key="1">
    <source>
        <dbReference type="Pfam" id="PF00535"/>
    </source>
</evidence>
<evidence type="ECO:0000313" key="2">
    <source>
        <dbReference type="EMBL" id="ALN43872.1"/>
    </source>
</evidence>